<feature type="transmembrane region" description="Helical" evidence="3">
    <location>
        <begin position="94"/>
        <end position="118"/>
    </location>
</feature>
<dbReference type="PANTHER" id="PTHR11360">
    <property type="entry name" value="MONOCARBOXYLATE TRANSPORTER"/>
    <property type="match status" value="1"/>
</dbReference>
<accession>A0ABQ8VMY3</accession>
<keyword evidence="3" id="KW-0812">Transmembrane</keyword>
<dbReference type="PANTHER" id="PTHR11360:SF287">
    <property type="entry name" value="MFS MONOCARBOXYLATE TRANSPORTER"/>
    <property type="match status" value="1"/>
</dbReference>
<dbReference type="InterPro" id="IPR011701">
    <property type="entry name" value="MFS"/>
</dbReference>
<keyword evidence="6" id="KW-1185">Reference proteome</keyword>
<dbReference type="Pfam" id="PF07690">
    <property type="entry name" value="MFS_1"/>
    <property type="match status" value="1"/>
</dbReference>
<dbReference type="PROSITE" id="PS50850">
    <property type="entry name" value="MFS"/>
    <property type="match status" value="1"/>
</dbReference>
<feature type="transmembrane region" description="Helical" evidence="3">
    <location>
        <begin position="130"/>
        <end position="148"/>
    </location>
</feature>
<proteinExistence type="inferred from homology"/>
<evidence type="ECO:0000313" key="5">
    <source>
        <dbReference type="EMBL" id="KAJ4496815.1"/>
    </source>
</evidence>
<dbReference type="InterPro" id="IPR020846">
    <property type="entry name" value="MFS_dom"/>
</dbReference>
<sequence length="447" mass="48257">MDDPIELRIPVEPISLHAQVDLLDGPIQDTTNSSNSNSEERFNVLELPPVDEGSKAWLFCASACALETFIWGWNNSYGIFQEFYSTHTPFESSSLVSISAIGTASLAIQYIEIIAVIAVCQRYPEKVKPAMWIALLICVTTLIISSFASQVWQLILLQGIIFGLAAGVLYAPIIMWLSEWFVRRRGLAGGIIFGGAGVGGFVFPLAIGACLDNIGFRWTMRIWAVILGLSCSLALFGSNPRVPVQRLGTNRPKSLWPAGMTEFVKNPLLLWMLVTNIFQALGFFPVSIFISTYTSALTTTTLSPTVVLALFNASSVVCYVLFGRICDSYPYAAVILCSGLGSALGAFFLWGFATNLPLIFAFALVFGGLSGGFPGIWPAAATEIAGSRNEHTSLAFGAFGVAKGIAAIVGPIIAASLHDKNKYGPEKYGAYGFLKVEIFVGMCIIYN</sequence>
<feature type="domain" description="Major facilitator superfamily (MFS) profile" evidence="4">
    <location>
        <begin position="60"/>
        <end position="447"/>
    </location>
</feature>
<evidence type="ECO:0000313" key="6">
    <source>
        <dbReference type="Proteomes" id="UP001150217"/>
    </source>
</evidence>
<feature type="transmembrane region" description="Helical" evidence="3">
    <location>
        <begin position="187"/>
        <end position="206"/>
    </location>
</feature>
<feature type="transmembrane region" description="Helical" evidence="3">
    <location>
        <begin position="393"/>
        <end position="416"/>
    </location>
</feature>
<keyword evidence="3" id="KW-1133">Transmembrane helix</keyword>
<name>A0ABQ8VMY3_9AGAR</name>
<evidence type="ECO:0000256" key="3">
    <source>
        <dbReference type="SAM" id="Phobius"/>
    </source>
</evidence>
<feature type="transmembrane region" description="Helical" evidence="3">
    <location>
        <begin position="268"/>
        <end position="290"/>
    </location>
</feature>
<dbReference type="SUPFAM" id="SSF103473">
    <property type="entry name" value="MFS general substrate transporter"/>
    <property type="match status" value="1"/>
</dbReference>
<feature type="transmembrane region" description="Helical" evidence="3">
    <location>
        <begin position="358"/>
        <end position="381"/>
    </location>
</feature>
<dbReference type="Proteomes" id="UP001150217">
    <property type="component" value="Unassembled WGS sequence"/>
</dbReference>
<evidence type="ECO:0000259" key="4">
    <source>
        <dbReference type="PROSITE" id="PS50850"/>
    </source>
</evidence>
<feature type="transmembrane region" description="Helical" evidence="3">
    <location>
        <begin position="302"/>
        <end position="322"/>
    </location>
</feature>
<feature type="transmembrane region" description="Helical" evidence="3">
    <location>
        <begin position="329"/>
        <end position="352"/>
    </location>
</feature>
<dbReference type="EMBL" id="JANVFT010000025">
    <property type="protein sequence ID" value="KAJ4496815.1"/>
    <property type="molecule type" value="Genomic_DNA"/>
</dbReference>
<reference evidence="5" key="1">
    <citation type="submission" date="2022-08" db="EMBL/GenBank/DDBJ databases">
        <title>A Global Phylogenomic Analysis of the Shiitake Genus Lentinula.</title>
        <authorList>
            <consortium name="DOE Joint Genome Institute"/>
            <person name="Sierra-Patev S."/>
            <person name="Min B."/>
            <person name="Naranjo-Ortiz M."/>
            <person name="Looney B."/>
            <person name="Konkel Z."/>
            <person name="Slot J.C."/>
            <person name="Sakamoto Y."/>
            <person name="Steenwyk J.L."/>
            <person name="Rokas A."/>
            <person name="Carro J."/>
            <person name="Camarero S."/>
            <person name="Ferreira P."/>
            <person name="Molpeceres G."/>
            <person name="Ruiz-Duenas F.J."/>
            <person name="Serrano A."/>
            <person name="Henrissat B."/>
            <person name="Drula E."/>
            <person name="Hughes K.W."/>
            <person name="Mata J.L."/>
            <person name="Ishikawa N.K."/>
            <person name="Vargas-Isla R."/>
            <person name="Ushijima S."/>
            <person name="Smith C.A."/>
            <person name="Ahrendt S."/>
            <person name="Andreopoulos W."/>
            <person name="He G."/>
            <person name="Labutti K."/>
            <person name="Lipzen A."/>
            <person name="Ng V."/>
            <person name="Riley R."/>
            <person name="Sandor L."/>
            <person name="Barry K."/>
            <person name="Martinez A.T."/>
            <person name="Xiao Y."/>
            <person name="Gibbons J.G."/>
            <person name="Terashima K."/>
            <person name="Grigoriev I.V."/>
            <person name="Hibbett D.S."/>
        </authorList>
    </citation>
    <scope>NUCLEOTIDE SEQUENCE</scope>
    <source>
        <strain evidence="5">RHP3577 ss4</strain>
    </source>
</reference>
<comment type="subcellular location">
    <subcellularLocation>
        <location evidence="1">Membrane</location>
        <topology evidence="1">Multi-pass membrane protein</topology>
    </subcellularLocation>
</comment>
<evidence type="ECO:0000256" key="2">
    <source>
        <dbReference type="ARBA" id="ARBA00006727"/>
    </source>
</evidence>
<comment type="similarity">
    <text evidence="2">Belongs to the major facilitator superfamily. Monocarboxylate porter (TC 2.A.1.13) family.</text>
</comment>
<comment type="caution">
    <text evidence="5">The sequence shown here is derived from an EMBL/GenBank/DDBJ whole genome shotgun (WGS) entry which is preliminary data.</text>
</comment>
<dbReference type="InterPro" id="IPR050327">
    <property type="entry name" value="Proton-linked_MCT"/>
</dbReference>
<keyword evidence="3" id="KW-0472">Membrane</keyword>
<dbReference type="InterPro" id="IPR036259">
    <property type="entry name" value="MFS_trans_sf"/>
</dbReference>
<evidence type="ECO:0000256" key="1">
    <source>
        <dbReference type="ARBA" id="ARBA00004141"/>
    </source>
</evidence>
<dbReference type="Gene3D" id="1.20.1250.20">
    <property type="entry name" value="MFS general substrate transporter like domains"/>
    <property type="match status" value="2"/>
</dbReference>
<organism evidence="5 6">
    <name type="scientific">Lentinula lateritia</name>
    <dbReference type="NCBI Taxonomy" id="40482"/>
    <lineage>
        <taxon>Eukaryota</taxon>
        <taxon>Fungi</taxon>
        <taxon>Dikarya</taxon>
        <taxon>Basidiomycota</taxon>
        <taxon>Agaricomycotina</taxon>
        <taxon>Agaricomycetes</taxon>
        <taxon>Agaricomycetidae</taxon>
        <taxon>Agaricales</taxon>
        <taxon>Marasmiineae</taxon>
        <taxon>Omphalotaceae</taxon>
        <taxon>Lentinula</taxon>
    </lineage>
</organism>
<feature type="transmembrane region" description="Helical" evidence="3">
    <location>
        <begin position="218"/>
        <end position="236"/>
    </location>
</feature>
<gene>
    <name evidence="5" type="ORF">C8R41DRAFT_761065</name>
</gene>
<feature type="transmembrane region" description="Helical" evidence="3">
    <location>
        <begin position="154"/>
        <end position="175"/>
    </location>
</feature>
<protein>
    <submittedName>
        <fullName evidence="5">Major facilitator superfamily domain-containing protein</fullName>
    </submittedName>
</protein>